<feature type="chain" id="PRO_5016722363" evidence="3">
    <location>
        <begin position="32"/>
        <end position="890"/>
    </location>
</feature>
<proteinExistence type="predicted"/>
<dbReference type="InterPro" id="IPR036415">
    <property type="entry name" value="Lamin_tail_dom_sf"/>
</dbReference>
<dbReference type="GO" id="GO:0003824">
    <property type="term" value="F:catalytic activity"/>
    <property type="evidence" value="ECO:0007669"/>
    <property type="project" value="InterPro"/>
</dbReference>
<keyword evidence="2" id="KW-0472">Membrane</keyword>
<accession>A0A376CKT2</accession>
<feature type="compositionally biased region" description="Basic and acidic residues" evidence="1">
    <location>
        <begin position="828"/>
        <end position="843"/>
    </location>
</feature>
<dbReference type="SUPFAM" id="SSF56219">
    <property type="entry name" value="DNase I-like"/>
    <property type="match status" value="1"/>
</dbReference>
<dbReference type="Pfam" id="PF03372">
    <property type="entry name" value="Exo_endo_phos"/>
    <property type="match status" value="1"/>
</dbReference>
<evidence type="ECO:0000313" key="5">
    <source>
        <dbReference type="EMBL" id="STC68797.1"/>
    </source>
</evidence>
<dbReference type="CDD" id="cd10283">
    <property type="entry name" value="MnuA_DNase1-like"/>
    <property type="match status" value="1"/>
</dbReference>
<feature type="transmembrane region" description="Helical" evidence="2">
    <location>
        <begin position="852"/>
        <end position="877"/>
    </location>
</feature>
<name>A0A376CKT2_9CORY</name>
<dbReference type="InterPro" id="IPR001322">
    <property type="entry name" value="Lamin_tail_dom"/>
</dbReference>
<evidence type="ECO:0000256" key="3">
    <source>
        <dbReference type="SAM" id="SignalP"/>
    </source>
</evidence>
<sequence>MSLFAHPRRAMAFALALAAGTVSVVAPQAVAAPDGSNVVINEVYGGGGNSRSVFSHDFVELYNPTDADIDVTGWTLAQKSAAGNVGNTITLSGVIPAKSHFLIQGASGSNDTGALPAPDAEGTFNFAGANAIAELNDATGATVDLIGWGSATQFEGAPATSTSNSTSVQRVSVGVDTDNNSVDFTVGAPTPQNSGTAGSVEPTEPTGPTEPEVLPSDQLTPIAEIQGTGDATPLDGQTVSTSGVVTGVYAEGGRNGFYIQTEGTGGQPQKLGDASHGIFVYLGSNGTYPNLGDSVQVTGRAGEHHGTTQLSNAQVVVLAEPLTPVTPVAIEHLPAGDEIRETYESMLVQPTGAYTVTNNYSLNAFGELGLAPGTEAFRQPTDVVLPGEQAQEMQARIDEELVTLDDGRTANYMRTDKDTPLPYLTTADGGITSIRTGDGVTFQNPVIVQYDFNLWRFQPQIPITGANATAELPITWENSRDKELAVPASVQGDYSIATFNVLNFFTSLGKDEPGCRYYTDMHGNPIATNYCTVRGAYSEAAFNDQQAKIVNAINMLDADVVGLEEIENTAVVTGDVTRRDESLAYLVDKLNEAAGDTKWAYVESPTQLSTDEDVIRTAFIYQPAKVEPVGESRIFDDPAYTGTARQPLAQEFQPAGGGESFVAIANHFKSKGSVANGDGDMGDGQGNNANLRSEQARALVEHLERQDDWAGLPVFVIGDLNAYSQEDAVRVFEQQGFTNINESHAGSTPTYQFGGMLGSLDHVLGNEEATTRVVDAAVWNINADESIAFEYSRRNYNTVDFYDTTPFRSSDHDPIKVGFSLSTDPADPDTKPDTDPADPDTKPDAASSGSSLSGVIGALVGVAGISALVAGLLNLFFPDLLSQALGRFGL</sequence>
<evidence type="ECO:0000256" key="1">
    <source>
        <dbReference type="SAM" id="MobiDB-lite"/>
    </source>
</evidence>
<dbReference type="RefSeq" id="WP_018582761.1">
    <property type="nucleotide sequence ID" value="NZ_UFXQ01000001.1"/>
</dbReference>
<keyword evidence="6" id="KW-1185">Reference proteome</keyword>
<dbReference type="Gene3D" id="2.60.40.1260">
    <property type="entry name" value="Lamin Tail domain"/>
    <property type="match status" value="1"/>
</dbReference>
<protein>
    <submittedName>
        <fullName evidence="5">Extracellular nuclease</fullName>
    </submittedName>
</protein>
<dbReference type="Proteomes" id="UP000254467">
    <property type="component" value="Unassembled WGS sequence"/>
</dbReference>
<reference evidence="5 6" key="1">
    <citation type="submission" date="2018-06" db="EMBL/GenBank/DDBJ databases">
        <authorList>
            <consortium name="Pathogen Informatics"/>
            <person name="Doyle S."/>
        </authorList>
    </citation>
    <scope>NUCLEOTIDE SEQUENCE [LARGE SCALE GENOMIC DNA]</scope>
    <source>
        <strain evidence="5 6">NCTC11862</strain>
    </source>
</reference>
<evidence type="ECO:0000259" key="4">
    <source>
        <dbReference type="PROSITE" id="PS51841"/>
    </source>
</evidence>
<organism evidence="5 6">
    <name type="scientific">Corynebacterium pilosum</name>
    <dbReference type="NCBI Taxonomy" id="35756"/>
    <lineage>
        <taxon>Bacteria</taxon>
        <taxon>Bacillati</taxon>
        <taxon>Actinomycetota</taxon>
        <taxon>Actinomycetes</taxon>
        <taxon>Mycobacteriales</taxon>
        <taxon>Corynebacteriaceae</taxon>
        <taxon>Corynebacterium</taxon>
    </lineage>
</organism>
<evidence type="ECO:0000256" key="2">
    <source>
        <dbReference type="SAM" id="Phobius"/>
    </source>
</evidence>
<keyword evidence="3" id="KW-0732">Signal</keyword>
<feature type="domain" description="LTD" evidence="4">
    <location>
        <begin position="23"/>
        <end position="150"/>
    </location>
</feature>
<feature type="region of interest" description="Disordered" evidence="1">
    <location>
        <begin position="818"/>
        <end position="849"/>
    </location>
</feature>
<feature type="region of interest" description="Disordered" evidence="1">
    <location>
        <begin position="178"/>
        <end position="215"/>
    </location>
</feature>
<dbReference type="OrthoDB" id="1016457at2"/>
<dbReference type="CDD" id="cd04486">
    <property type="entry name" value="YhcR_OBF_like"/>
    <property type="match status" value="1"/>
</dbReference>
<dbReference type="InterPro" id="IPR047971">
    <property type="entry name" value="ExeM-like"/>
</dbReference>
<dbReference type="Gene3D" id="3.60.10.10">
    <property type="entry name" value="Endonuclease/exonuclease/phosphatase"/>
    <property type="match status" value="1"/>
</dbReference>
<feature type="compositionally biased region" description="Low complexity" evidence="1">
    <location>
        <begin position="201"/>
        <end position="212"/>
    </location>
</feature>
<dbReference type="SUPFAM" id="SSF74853">
    <property type="entry name" value="Lamin A/C globular tail domain"/>
    <property type="match status" value="1"/>
</dbReference>
<dbReference type="PANTHER" id="PTHR42834:SF1">
    <property type="entry name" value="ENDONUCLEASE_EXONUCLEASE_PHOSPHATASE FAMILY PROTEIN (AFU_ORTHOLOGUE AFUA_3G09210)"/>
    <property type="match status" value="1"/>
</dbReference>
<feature type="signal peptide" evidence="3">
    <location>
        <begin position="1"/>
        <end position="31"/>
    </location>
</feature>
<dbReference type="AlphaFoldDB" id="A0A376CKT2"/>
<dbReference type="EMBL" id="UFXQ01000001">
    <property type="protein sequence ID" value="STC68797.1"/>
    <property type="molecule type" value="Genomic_DNA"/>
</dbReference>
<dbReference type="PROSITE" id="PS51841">
    <property type="entry name" value="LTD"/>
    <property type="match status" value="1"/>
</dbReference>
<evidence type="ECO:0000313" key="6">
    <source>
        <dbReference type="Proteomes" id="UP000254467"/>
    </source>
</evidence>
<dbReference type="PANTHER" id="PTHR42834">
    <property type="entry name" value="ENDONUCLEASE/EXONUCLEASE/PHOSPHATASE FAMILY PROTEIN (AFU_ORTHOLOGUE AFUA_3G09210)"/>
    <property type="match status" value="1"/>
</dbReference>
<keyword evidence="2" id="KW-1133">Transmembrane helix</keyword>
<gene>
    <name evidence="5" type="ORF">NCTC11862_00572</name>
</gene>
<dbReference type="NCBIfam" id="NF033681">
    <property type="entry name" value="ExeM_NucH_DNase"/>
    <property type="match status" value="1"/>
</dbReference>
<dbReference type="STRING" id="35756.GCA_001044155_00121"/>
<keyword evidence="2" id="KW-0812">Transmembrane</keyword>
<dbReference type="InterPro" id="IPR005135">
    <property type="entry name" value="Endo/exonuclease/phosphatase"/>
</dbReference>
<dbReference type="Pfam" id="PF00932">
    <property type="entry name" value="LTD"/>
    <property type="match status" value="1"/>
</dbReference>
<dbReference type="InterPro" id="IPR036691">
    <property type="entry name" value="Endo/exonu/phosph_ase_sf"/>
</dbReference>